<gene>
    <name evidence="1" type="ORF">RU97_GL002453</name>
</gene>
<evidence type="ECO:0000313" key="2">
    <source>
        <dbReference type="Proteomes" id="UP000181884"/>
    </source>
</evidence>
<evidence type="ECO:0000313" key="1">
    <source>
        <dbReference type="EMBL" id="OJG17663.1"/>
    </source>
</evidence>
<evidence type="ECO:0008006" key="3">
    <source>
        <dbReference type="Google" id="ProtNLM"/>
    </source>
</evidence>
<accession>A0A1L8RD44</accession>
<organism evidence="1 2">
    <name type="scientific">Enterococcus canis</name>
    <dbReference type="NCBI Taxonomy" id="214095"/>
    <lineage>
        <taxon>Bacteria</taxon>
        <taxon>Bacillati</taxon>
        <taxon>Bacillota</taxon>
        <taxon>Bacilli</taxon>
        <taxon>Lactobacillales</taxon>
        <taxon>Enterococcaceae</taxon>
        <taxon>Enterococcus</taxon>
    </lineage>
</organism>
<dbReference type="Gene3D" id="3.30.70.20">
    <property type="match status" value="2"/>
</dbReference>
<name>A0A1L8RD44_9ENTE</name>
<dbReference type="SUPFAM" id="SSF54862">
    <property type="entry name" value="4Fe-4S ferredoxins"/>
    <property type="match status" value="1"/>
</dbReference>
<keyword evidence="2" id="KW-1185">Reference proteome</keyword>
<comment type="caution">
    <text evidence="1">The sequence shown here is derived from an EMBL/GenBank/DDBJ whole genome shotgun (WGS) entry which is preliminary data.</text>
</comment>
<dbReference type="EMBL" id="JXKH01000007">
    <property type="protein sequence ID" value="OJG17663.1"/>
    <property type="molecule type" value="Genomic_DNA"/>
</dbReference>
<proteinExistence type="predicted"/>
<sequence length="53" mass="6055">MLKADRMQHKVIMKCDMCLDHPTKSPQCVEKCPMQAITLEEVTPVQPSLEEVN</sequence>
<dbReference type="AlphaFoldDB" id="A0A1L8RD44"/>
<protein>
    <recommendedName>
        <fullName evidence="3">4Fe-4S ferredoxin-type domain-containing protein</fullName>
    </recommendedName>
</protein>
<reference evidence="1 2" key="1">
    <citation type="submission" date="2014-12" db="EMBL/GenBank/DDBJ databases">
        <title>Draft genome sequences of 29 type strains of Enterococci.</title>
        <authorList>
            <person name="Zhong Z."/>
            <person name="Sun Z."/>
            <person name="Liu W."/>
            <person name="Zhang W."/>
            <person name="Zhang H."/>
        </authorList>
    </citation>
    <scope>NUCLEOTIDE SEQUENCE [LARGE SCALE GENOMIC DNA]</scope>
    <source>
        <strain evidence="1 2">DSM 17029</strain>
    </source>
</reference>
<dbReference type="Proteomes" id="UP000181884">
    <property type="component" value="Unassembled WGS sequence"/>
</dbReference>
<dbReference type="STRING" id="214095.RU97_GL002453"/>